<dbReference type="AlphaFoldDB" id="A0A9D1HY63"/>
<comment type="caution">
    <text evidence="4">The sequence shown here is derived from an EMBL/GenBank/DDBJ whole genome shotgun (WGS) entry which is preliminary data.</text>
</comment>
<proteinExistence type="predicted"/>
<keyword evidence="2" id="KW-1283">Bacterial microcompartment</keyword>
<reference evidence="4" key="2">
    <citation type="journal article" date="2021" name="PeerJ">
        <title>Extensive microbial diversity within the chicken gut microbiome revealed by metagenomics and culture.</title>
        <authorList>
            <person name="Gilroy R."/>
            <person name="Ravi A."/>
            <person name="Getino M."/>
            <person name="Pursley I."/>
            <person name="Horton D.L."/>
            <person name="Alikhan N.F."/>
            <person name="Baker D."/>
            <person name="Gharbi K."/>
            <person name="Hall N."/>
            <person name="Watson M."/>
            <person name="Adriaenssens E.M."/>
            <person name="Foster-Nyarko E."/>
            <person name="Jarju S."/>
            <person name="Secka A."/>
            <person name="Antonio M."/>
            <person name="Oren A."/>
            <person name="Chaudhuri R.R."/>
            <person name="La Ragione R."/>
            <person name="Hildebrand F."/>
            <person name="Pallen M.J."/>
        </authorList>
    </citation>
    <scope>NUCLEOTIDE SEQUENCE</scope>
    <source>
        <strain evidence="4">ChiHcec3-6078</strain>
    </source>
</reference>
<dbReference type="SMART" id="SM00877">
    <property type="entry name" value="BMC"/>
    <property type="match status" value="1"/>
</dbReference>
<dbReference type="Pfam" id="PF00936">
    <property type="entry name" value="BMC"/>
    <property type="match status" value="1"/>
</dbReference>
<evidence type="ECO:0000313" key="4">
    <source>
        <dbReference type="EMBL" id="HIU24871.1"/>
    </source>
</evidence>
<feature type="domain" description="Bacterial microcompartment" evidence="3">
    <location>
        <begin position="37"/>
        <end position="101"/>
    </location>
</feature>
<dbReference type="SUPFAM" id="SSF143414">
    <property type="entry name" value="CcmK-like"/>
    <property type="match status" value="1"/>
</dbReference>
<dbReference type="InterPro" id="IPR037233">
    <property type="entry name" value="CcmK-like_sf"/>
</dbReference>
<organism evidence="4 5">
    <name type="scientific">Candidatus Allocopromorpha excrementigallinarum</name>
    <dbReference type="NCBI Taxonomy" id="2840742"/>
    <lineage>
        <taxon>Bacteria</taxon>
        <taxon>Bacillati</taxon>
        <taxon>Bacillota</taxon>
        <taxon>Clostridia</taxon>
        <taxon>Eubacteriales</taxon>
        <taxon>Eubacteriaceae</taxon>
        <taxon>Eubacteriaceae incertae sedis</taxon>
        <taxon>Candidatus Allocopromorpha</taxon>
    </lineage>
</organism>
<sequence length="102" mass="11075">MINCEVINNPTEGTLKILSGRIIDRDVRERLGSERIESVALIQGRVSRIIALADEAEKTADVTAAEVTGACPQHLTVIALIGSLSAVHTVVERIEEENRNTI</sequence>
<evidence type="ECO:0000313" key="5">
    <source>
        <dbReference type="Proteomes" id="UP000824090"/>
    </source>
</evidence>
<evidence type="ECO:0000256" key="2">
    <source>
        <dbReference type="ARBA" id="ARBA00024446"/>
    </source>
</evidence>
<dbReference type="InterPro" id="IPR000249">
    <property type="entry name" value="BMC_dom"/>
</dbReference>
<gene>
    <name evidence="4" type="ORF">IAC50_00040</name>
</gene>
<protein>
    <submittedName>
        <fullName evidence="4">BMC domain-containing protein</fullName>
    </submittedName>
</protein>
<dbReference type="GO" id="GO:0031469">
    <property type="term" value="C:bacterial microcompartment"/>
    <property type="evidence" value="ECO:0007669"/>
    <property type="project" value="UniProtKB-SubCell"/>
</dbReference>
<dbReference type="EMBL" id="DVMP01000002">
    <property type="protein sequence ID" value="HIU24871.1"/>
    <property type="molecule type" value="Genomic_DNA"/>
</dbReference>
<evidence type="ECO:0000256" key="1">
    <source>
        <dbReference type="ARBA" id="ARBA00024322"/>
    </source>
</evidence>
<accession>A0A9D1HY63</accession>
<name>A0A9D1HY63_9FIRM</name>
<dbReference type="Gene3D" id="3.30.70.1710">
    <property type="match status" value="1"/>
</dbReference>
<evidence type="ECO:0000259" key="3">
    <source>
        <dbReference type="SMART" id="SM00877"/>
    </source>
</evidence>
<dbReference type="Proteomes" id="UP000824090">
    <property type="component" value="Unassembled WGS sequence"/>
</dbReference>
<reference evidence="4" key="1">
    <citation type="submission" date="2020-10" db="EMBL/GenBank/DDBJ databases">
        <authorList>
            <person name="Gilroy R."/>
        </authorList>
    </citation>
    <scope>NUCLEOTIDE SEQUENCE</scope>
    <source>
        <strain evidence="4">ChiHcec3-6078</strain>
    </source>
</reference>
<comment type="subcellular location">
    <subcellularLocation>
        <location evidence="1">Bacterial microcompartment</location>
    </subcellularLocation>
</comment>